<feature type="domain" description="CAAX prenyl protease 2/Lysostaphin resistance protein A-like" evidence="3">
    <location>
        <begin position="129"/>
        <end position="180"/>
    </location>
</feature>
<dbReference type="GO" id="GO:0008233">
    <property type="term" value="F:peptidase activity"/>
    <property type="evidence" value="ECO:0007669"/>
    <property type="project" value="UniProtKB-KW"/>
</dbReference>
<feature type="transmembrane region" description="Helical" evidence="2">
    <location>
        <begin position="52"/>
        <end position="70"/>
    </location>
</feature>
<protein>
    <submittedName>
        <fullName evidence="4">Membrane protease YdiL (CAAX protease family)</fullName>
    </submittedName>
</protein>
<keyword evidence="2" id="KW-0472">Membrane</keyword>
<evidence type="ECO:0000313" key="5">
    <source>
        <dbReference type="Proteomes" id="UP001180453"/>
    </source>
</evidence>
<dbReference type="InterPro" id="IPR003675">
    <property type="entry name" value="Rce1/LyrA-like_dom"/>
</dbReference>
<evidence type="ECO:0000259" key="3">
    <source>
        <dbReference type="Pfam" id="PF02517"/>
    </source>
</evidence>
<name>A0ABU1YIT2_ROSSA</name>
<reference evidence="4 5" key="1">
    <citation type="submission" date="2023-07" db="EMBL/GenBank/DDBJ databases">
        <title>Sorghum-associated microbial communities from plants grown in Nebraska, USA.</title>
        <authorList>
            <person name="Schachtman D."/>
        </authorList>
    </citation>
    <scope>NUCLEOTIDE SEQUENCE [LARGE SCALE GENOMIC DNA]</scope>
    <source>
        <strain evidence="4 5">BE314</strain>
    </source>
</reference>
<keyword evidence="4" id="KW-0378">Hydrolase</keyword>
<feature type="region of interest" description="Disordered" evidence="1">
    <location>
        <begin position="210"/>
        <end position="234"/>
    </location>
</feature>
<keyword evidence="2" id="KW-1133">Transmembrane helix</keyword>
<dbReference type="Pfam" id="PF02517">
    <property type="entry name" value="Rce1-like"/>
    <property type="match status" value="1"/>
</dbReference>
<sequence>MPAFARRTPGDKALASCKIPALFLLGAAACVLLYLFLLNFPPIGLHSPTAGVIPVLVLATTVAWLTAWALRAQGWRGAALGLGRGQRPASCFAAGFLAGTALAAAWMGIVTLVTGSFWHANPAFSGGAVLAACLFHLLNNLGEELVYRGYLFLRLDSACGAAAATLTTSAAFALLHLQAGAARAQRPGGRLHFRAGLRGRLLPLAQSAARAGLSRRDQRGPGHHRPAHRRRIPVGARVPTRIDAARPHHPVGDRAAQCSHRSGLAHMAAGRREGGLTQFPVGMRAGNSWGPNRG</sequence>
<feature type="transmembrane region" description="Helical" evidence="2">
    <location>
        <begin position="151"/>
        <end position="177"/>
    </location>
</feature>
<evidence type="ECO:0000256" key="1">
    <source>
        <dbReference type="SAM" id="MobiDB-lite"/>
    </source>
</evidence>
<dbReference type="EMBL" id="JAVDXU010000001">
    <property type="protein sequence ID" value="MDR7268160.1"/>
    <property type="molecule type" value="Genomic_DNA"/>
</dbReference>
<feature type="transmembrane region" description="Helical" evidence="2">
    <location>
        <begin position="21"/>
        <end position="40"/>
    </location>
</feature>
<feature type="transmembrane region" description="Helical" evidence="2">
    <location>
        <begin position="119"/>
        <end position="139"/>
    </location>
</feature>
<feature type="transmembrane region" description="Helical" evidence="2">
    <location>
        <begin position="91"/>
        <end position="113"/>
    </location>
</feature>
<accession>A0ABU1YIT2</accession>
<evidence type="ECO:0000256" key="2">
    <source>
        <dbReference type="SAM" id="Phobius"/>
    </source>
</evidence>
<organism evidence="4 5">
    <name type="scientific">Roseateles saccharophilus</name>
    <name type="common">Pseudomonas saccharophila</name>
    <dbReference type="NCBI Taxonomy" id="304"/>
    <lineage>
        <taxon>Bacteria</taxon>
        <taxon>Pseudomonadati</taxon>
        <taxon>Pseudomonadota</taxon>
        <taxon>Betaproteobacteria</taxon>
        <taxon>Burkholderiales</taxon>
        <taxon>Sphaerotilaceae</taxon>
        <taxon>Roseateles</taxon>
    </lineage>
</organism>
<evidence type="ECO:0000313" key="4">
    <source>
        <dbReference type="EMBL" id="MDR7268160.1"/>
    </source>
</evidence>
<dbReference type="Proteomes" id="UP001180453">
    <property type="component" value="Unassembled WGS sequence"/>
</dbReference>
<keyword evidence="5" id="KW-1185">Reference proteome</keyword>
<proteinExistence type="predicted"/>
<keyword evidence="4" id="KW-0645">Protease</keyword>
<dbReference type="GO" id="GO:0006508">
    <property type="term" value="P:proteolysis"/>
    <property type="evidence" value="ECO:0007669"/>
    <property type="project" value="UniProtKB-KW"/>
</dbReference>
<dbReference type="PROSITE" id="PS51257">
    <property type="entry name" value="PROKAR_LIPOPROTEIN"/>
    <property type="match status" value="1"/>
</dbReference>
<feature type="compositionally biased region" description="Basic residues" evidence="1">
    <location>
        <begin position="221"/>
        <end position="232"/>
    </location>
</feature>
<gene>
    <name evidence="4" type="ORF">J2X20_000789</name>
</gene>
<keyword evidence="2" id="KW-0812">Transmembrane</keyword>
<comment type="caution">
    <text evidence="4">The sequence shown here is derived from an EMBL/GenBank/DDBJ whole genome shotgun (WGS) entry which is preliminary data.</text>
</comment>